<name>A0AAF0ZES9_SOLVR</name>
<reference evidence="1" key="1">
    <citation type="submission" date="2023-08" db="EMBL/GenBank/DDBJ databases">
        <title>A de novo genome assembly of Solanum verrucosum Schlechtendal, a Mexican diploid species geographically isolated from the other diploid A-genome species in potato relatives.</title>
        <authorList>
            <person name="Hosaka K."/>
        </authorList>
    </citation>
    <scope>NUCLEOTIDE SEQUENCE</scope>
    <source>
        <tissue evidence="1">Young leaves</tissue>
    </source>
</reference>
<dbReference type="Proteomes" id="UP001234989">
    <property type="component" value="Chromosome 7"/>
</dbReference>
<evidence type="ECO:0008006" key="3">
    <source>
        <dbReference type="Google" id="ProtNLM"/>
    </source>
</evidence>
<dbReference type="PANTHER" id="PTHR11439:SF467">
    <property type="entry name" value="INTEGRASE CATALYTIC DOMAIN-CONTAINING PROTEIN"/>
    <property type="match status" value="1"/>
</dbReference>
<evidence type="ECO:0000313" key="2">
    <source>
        <dbReference type="Proteomes" id="UP001234989"/>
    </source>
</evidence>
<organism evidence="1 2">
    <name type="scientific">Solanum verrucosum</name>
    <dbReference type="NCBI Taxonomy" id="315347"/>
    <lineage>
        <taxon>Eukaryota</taxon>
        <taxon>Viridiplantae</taxon>
        <taxon>Streptophyta</taxon>
        <taxon>Embryophyta</taxon>
        <taxon>Tracheophyta</taxon>
        <taxon>Spermatophyta</taxon>
        <taxon>Magnoliopsida</taxon>
        <taxon>eudicotyledons</taxon>
        <taxon>Gunneridae</taxon>
        <taxon>Pentapetalae</taxon>
        <taxon>asterids</taxon>
        <taxon>lamiids</taxon>
        <taxon>Solanales</taxon>
        <taxon>Solanaceae</taxon>
        <taxon>Solanoideae</taxon>
        <taxon>Solaneae</taxon>
        <taxon>Solanum</taxon>
    </lineage>
</organism>
<protein>
    <recommendedName>
        <fullName evidence="3">Retrovirus-related Pol polyprotein from transposon TNT 1-94</fullName>
    </recommendedName>
</protein>
<dbReference type="CDD" id="cd09272">
    <property type="entry name" value="RNase_HI_RT_Ty1"/>
    <property type="match status" value="1"/>
</dbReference>
<keyword evidence="2" id="KW-1185">Reference proteome</keyword>
<dbReference type="PANTHER" id="PTHR11439">
    <property type="entry name" value="GAG-POL-RELATED RETROTRANSPOSON"/>
    <property type="match status" value="1"/>
</dbReference>
<accession>A0AAF0ZES9</accession>
<dbReference type="EMBL" id="CP133618">
    <property type="protein sequence ID" value="WMV38611.1"/>
    <property type="molecule type" value="Genomic_DNA"/>
</dbReference>
<evidence type="ECO:0000313" key="1">
    <source>
        <dbReference type="EMBL" id="WMV38611.1"/>
    </source>
</evidence>
<dbReference type="AlphaFoldDB" id="A0AAF0ZES9"/>
<gene>
    <name evidence="1" type="ORF">MTR67_031996</name>
</gene>
<sequence length="78" mass="8810">MREHFPGLFEPSDMAGDVDTRKSTSGYLITFARGAVSWQSRLQKCVALSTIEVELIAVVEACKELIWIKRFFRELGCA</sequence>
<proteinExistence type="predicted"/>